<name>A0A1H7IMG9_9FIRM</name>
<feature type="region of interest" description="Disordered" evidence="1">
    <location>
        <begin position="198"/>
        <end position="217"/>
    </location>
</feature>
<dbReference type="Proteomes" id="UP000182321">
    <property type="component" value="Unassembled WGS sequence"/>
</dbReference>
<dbReference type="RefSeq" id="WP_074790472.1">
    <property type="nucleotide sequence ID" value="NZ_FNZX01000007.1"/>
</dbReference>
<keyword evidence="2" id="KW-1133">Transmembrane helix</keyword>
<dbReference type="AlphaFoldDB" id="A0A1H7IMG9"/>
<feature type="transmembrane region" description="Helical" evidence="2">
    <location>
        <begin position="101"/>
        <end position="121"/>
    </location>
</feature>
<reference evidence="4" key="1">
    <citation type="submission" date="2016-10" db="EMBL/GenBank/DDBJ databases">
        <authorList>
            <person name="Varghese N."/>
            <person name="Submissions S."/>
        </authorList>
    </citation>
    <scope>NUCLEOTIDE SEQUENCE [LARGE SCALE GENOMIC DNA]</scope>
    <source>
        <strain evidence="4">ACV-9</strain>
    </source>
</reference>
<evidence type="ECO:0000256" key="2">
    <source>
        <dbReference type="SAM" id="Phobius"/>
    </source>
</evidence>
<evidence type="ECO:0000313" key="4">
    <source>
        <dbReference type="Proteomes" id="UP000182321"/>
    </source>
</evidence>
<feature type="transmembrane region" description="Helical" evidence="2">
    <location>
        <begin position="133"/>
        <end position="154"/>
    </location>
</feature>
<evidence type="ECO:0000313" key="3">
    <source>
        <dbReference type="EMBL" id="SEK61935.1"/>
    </source>
</evidence>
<feature type="transmembrane region" description="Helical" evidence="2">
    <location>
        <begin position="76"/>
        <end position="95"/>
    </location>
</feature>
<keyword evidence="2" id="KW-0812">Transmembrane</keyword>
<organism evidence="3 4">
    <name type="scientific">Pseudobutyrivibrio ruminis</name>
    <dbReference type="NCBI Taxonomy" id="46206"/>
    <lineage>
        <taxon>Bacteria</taxon>
        <taxon>Bacillati</taxon>
        <taxon>Bacillota</taxon>
        <taxon>Clostridia</taxon>
        <taxon>Lachnospirales</taxon>
        <taxon>Lachnospiraceae</taxon>
        <taxon>Pseudobutyrivibrio</taxon>
    </lineage>
</organism>
<feature type="transmembrane region" description="Helical" evidence="2">
    <location>
        <begin position="166"/>
        <end position="188"/>
    </location>
</feature>
<sequence length="245" mass="27125">MARTQEEIKDSKAGLIANIIGAIAYLAVGICLLTLNVEFISKVVYSFSILGFGILFICFGMYYMIKYFFNHEFTRITSYGFTMGVILVVIGAVFIVNADIVSAFIDALVCLIGVVFGAIMLQQSFALFHIQRGSWFLSLIFGAATIAASIYLLLTPIKIFDGNVYACAYLVVVGAFSLFSLLLMVIGLRDHKKDSNRNFNRNMEDSPISGKNKVDESIFEEEPVVEFTEETKSQPEAGSDALFEE</sequence>
<keyword evidence="4" id="KW-1185">Reference proteome</keyword>
<dbReference type="EMBL" id="FNZX01000007">
    <property type="protein sequence ID" value="SEK61935.1"/>
    <property type="molecule type" value="Genomic_DNA"/>
</dbReference>
<accession>A0A1H7IMG9</accession>
<feature type="transmembrane region" description="Helical" evidence="2">
    <location>
        <begin position="43"/>
        <end position="64"/>
    </location>
</feature>
<proteinExistence type="predicted"/>
<feature type="region of interest" description="Disordered" evidence="1">
    <location>
        <begin position="225"/>
        <end position="245"/>
    </location>
</feature>
<keyword evidence="2" id="KW-0472">Membrane</keyword>
<gene>
    <name evidence="3" type="ORF">SAMN02910377_01373</name>
</gene>
<feature type="transmembrane region" description="Helical" evidence="2">
    <location>
        <begin position="12"/>
        <end position="37"/>
    </location>
</feature>
<protein>
    <submittedName>
        <fullName evidence="3">Uncharacterized membrane protein HdeD, DUF308 family</fullName>
    </submittedName>
</protein>
<evidence type="ECO:0000256" key="1">
    <source>
        <dbReference type="SAM" id="MobiDB-lite"/>
    </source>
</evidence>